<dbReference type="InterPro" id="IPR007627">
    <property type="entry name" value="RNA_pol_sigma70_r2"/>
</dbReference>
<feature type="compositionally biased region" description="Basic and acidic residues" evidence="5">
    <location>
        <begin position="1"/>
        <end position="18"/>
    </location>
</feature>
<evidence type="ECO:0000256" key="1">
    <source>
        <dbReference type="ARBA" id="ARBA00010641"/>
    </source>
</evidence>
<name>A0ABQ5V3A9_9PROT</name>
<accession>A0ABQ5V3A9</accession>
<dbReference type="SUPFAM" id="SSF88659">
    <property type="entry name" value="Sigma3 and sigma4 domains of RNA polymerase sigma factors"/>
    <property type="match status" value="1"/>
</dbReference>
<evidence type="ECO:0000256" key="4">
    <source>
        <dbReference type="ARBA" id="ARBA00023163"/>
    </source>
</evidence>
<evidence type="ECO:0000313" key="8">
    <source>
        <dbReference type="EMBL" id="GLQ21943.1"/>
    </source>
</evidence>
<dbReference type="InterPro" id="IPR013324">
    <property type="entry name" value="RNA_pol_sigma_r3/r4-like"/>
</dbReference>
<keyword evidence="9" id="KW-1185">Reference proteome</keyword>
<feature type="domain" description="RNA polymerase sigma factor 70 region 4 type 2" evidence="7">
    <location>
        <begin position="174"/>
        <end position="225"/>
    </location>
</feature>
<evidence type="ECO:0000259" key="6">
    <source>
        <dbReference type="Pfam" id="PF04542"/>
    </source>
</evidence>
<keyword evidence="2" id="KW-0805">Transcription regulation</keyword>
<reference evidence="8" key="2">
    <citation type="submission" date="2023-01" db="EMBL/GenBank/DDBJ databases">
        <title>Draft genome sequence of Algimonas porphyrae strain NBRC 108216.</title>
        <authorList>
            <person name="Sun Q."/>
            <person name="Mori K."/>
        </authorList>
    </citation>
    <scope>NUCLEOTIDE SEQUENCE</scope>
    <source>
        <strain evidence="8">NBRC 108216</strain>
    </source>
</reference>
<dbReference type="NCBIfam" id="TIGR02937">
    <property type="entry name" value="sigma70-ECF"/>
    <property type="match status" value="1"/>
</dbReference>
<dbReference type="RefSeq" id="WP_284374037.1">
    <property type="nucleotide sequence ID" value="NZ_BSNJ01000007.1"/>
</dbReference>
<dbReference type="Proteomes" id="UP001161390">
    <property type="component" value="Unassembled WGS sequence"/>
</dbReference>
<protein>
    <recommendedName>
        <fullName evidence="10">Sigma-70 family RNA polymerase sigma factor</fullName>
    </recommendedName>
</protein>
<dbReference type="Pfam" id="PF08281">
    <property type="entry name" value="Sigma70_r4_2"/>
    <property type="match status" value="1"/>
</dbReference>
<feature type="domain" description="RNA polymerase sigma-70 region 2" evidence="6">
    <location>
        <begin position="74"/>
        <end position="142"/>
    </location>
</feature>
<comment type="similarity">
    <text evidence="1">Belongs to the sigma-70 factor family. ECF subfamily.</text>
</comment>
<dbReference type="EMBL" id="BSNJ01000007">
    <property type="protein sequence ID" value="GLQ21943.1"/>
    <property type="molecule type" value="Genomic_DNA"/>
</dbReference>
<evidence type="ECO:0000313" key="9">
    <source>
        <dbReference type="Proteomes" id="UP001161390"/>
    </source>
</evidence>
<reference evidence="8" key="1">
    <citation type="journal article" date="2014" name="Int. J. Syst. Evol. Microbiol.">
        <title>Complete genome of a new Firmicutes species belonging to the dominant human colonic microbiota ('Ruminococcus bicirculans') reveals two chromosomes and a selective capacity to utilize plant glucans.</title>
        <authorList>
            <consortium name="NISC Comparative Sequencing Program"/>
            <person name="Wegmann U."/>
            <person name="Louis P."/>
            <person name="Goesmann A."/>
            <person name="Henrissat B."/>
            <person name="Duncan S.H."/>
            <person name="Flint H.J."/>
        </authorList>
    </citation>
    <scope>NUCLEOTIDE SEQUENCE</scope>
    <source>
        <strain evidence="8">NBRC 108216</strain>
    </source>
</reference>
<dbReference type="InterPro" id="IPR014284">
    <property type="entry name" value="RNA_pol_sigma-70_dom"/>
</dbReference>
<dbReference type="InterPro" id="IPR039425">
    <property type="entry name" value="RNA_pol_sigma-70-like"/>
</dbReference>
<evidence type="ECO:0000256" key="2">
    <source>
        <dbReference type="ARBA" id="ARBA00023015"/>
    </source>
</evidence>
<dbReference type="Gene3D" id="1.10.10.10">
    <property type="entry name" value="Winged helix-like DNA-binding domain superfamily/Winged helix DNA-binding domain"/>
    <property type="match status" value="1"/>
</dbReference>
<organism evidence="8 9">
    <name type="scientific">Algimonas porphyrae</name>
    <dbReference type="NCBI Taxonomy" id="1128113"/>
    <lineage>
        <taxon>Bacteria</taxon>
        <taxon>Pseudomonadati</taxon>
        <taxon>Pseudomonadota</taxon>
        <taxon>Alphaproteobacteria</taxon>
        <taxon>Maricaulales</taxon>
        <taxon>Robiginitomaculaceae</taxon>
        <taxon>Algimonas</taxon>
    </lineage>
</organism>
<dbReference type="InterPro" id="IPR013249">
    <property type="entry name" value="RNA_pol_sigma70_r4_t2"/>
</dbReference>
<keyword evidence="4" id="KW-0804">Transcription</keyword>
<dbReference type="InterPro" id="IPR013325">
    <property type="entry name" value="RNA_pol_sigma_r2"/>
</dbReference>
<dbReference type="CDD" id="cd06171">
    <property type="entry name" value="Sigma70_r4"/>
    <property type="match status" value="1"/>
</dbReference>
<evidence type="ECO:0000256" key="5">
    <source>
        <dbReference type="SAM" id="MobiDB-lite"/>
    </source>
</evidence>
<comment type="caution">
    <text evidence="8">The sequence shown here is derived from an EMBL/GenBank/DDBJ whole genome shotgun (WGS) entry which is preliminary data.</text>
</comment>
<sequence length="235" mass="26378">MATADKGETTDRSRRDHSAVASTPAAYPETKSPAPEPRKRAAPQTAKSLSASKRDANWLKSIAEDRDAQALTDLFDVYTPKLKGWLMARGAGGATAEDVVQDVMVKVWTGAQMFDPTKASFATWVYRMTRNRWIDHQRKHGRVDVRDPELMKVIADDEVPSAESGFMAQEENHWLAREIDKLTPSQQTAIRMAYMEFKTHKEISDETGLPLGTVKTRIRSAMQALKTNMAEGKRR</sequence>
<dbReference type="Gene3D" id="1.10.1740.10">
    <property type="match status" value="1"/>
</dbReference>
<gene>
    <name evidence="8" type="ORF">GCM10007854_28980</name>
</gene>
<proteinExistence type="inferred from homology"/>
<dbReference type="InterPro" id="IPR036388">
    <property type="entry name" value="WH-like_DNA-bd_sf"/>
</dbReference>
<dbReference type="PANTHER" id="PTHR43133">
    <property type="entry name" value="RNA POLYMERASE ECF-TYPE SIGMA FACTO"/>
    <property type="match status" value="1"/>
</dbReference>
<dbReference type="SUPFAM" id="SSF88946">
    <property type="entry name" value="Sigma2 domain of RNA polymerase sigma factors"/>
    <property type="match status" value="1"/>
</dbReference>
<evidence type="ECO:0000256" key="3">
    <source>
        <dbReference type="ARBA" id="ARBA00023082"/>
    </source>
</evidence>
<dbReference type="Pfam" id="PF04542">
    <property type="entry name" value="Sigma70_r2"/>
    <property type="match status" value="1"/>
</dbReference>
<evidence type="ECO:0008006" key="10">
    <source>
        <dbReference type="Google" id="ProtNLM"/>
    </source>
</evidence>
<feature type="region of interest" description="Disordered" evidence="5">
    <location>
        <begin position="1"/>
        <end position="53"/>
    </location>
</feature>
<keyword evidence="3" id="KW-0731">Sigma factor</keyword>
<dbReference type="PANTHER" id="PTHR43133:SF62">
    <property type="entry name" value="RNA POLYMERASE SIGMA FACTOR SIGZ"/>
    <property type="match status" value="1"/>
</dbReference>
<evidence type="ECO:0000259" key="7">
    <source>
        <dbReference type="Pfam" id="PF08281"/>
    </source>
</evidence>